<dbReference type="AlphaFoldDB" id="A0A151AIF3"/>
<dbReference type="PRINTS" id="PR01438">
    <property type="entry name" value="UNVRSLSTRESS"/>
</dbReference>
<dbReference type="InterPro" id="IPR006015">
    <property type="entry name" value="Universal_stress_UspA"/>
</dbReference>
<evidence type="ECO:0000256" key="1">
    <source>
        <dbReference type="ARBA" id="ARBA00008791"/>
    </source>
</evidence>
<keyword evidence="4" id="KW-1185">Reference proteome</keyword>
<dbReference type="PANTHER" id="PTHR46268">
    <property type="entry name" value="STRESS RESPONSE PROTEIN NHAX"/>
    <property type="match status" value="1"/>
</dbReference>
<dbReference type="OrthoDB" id="262370at2157"/>
<dbReference type="CDD" id="cd00293">
    <property type="entry name" value="USP-like"/>
    <property type="match status" value="1"/>
</dbReference>
<proteinExistence type="inferred from homology"/>
<sequence length="139" mass="15025">MRDVTKVLVPVDDSDQSREALRYAHGTFPDAEITAVHVIPVEGYWAAFTDDPEVAPGYERAREHAEELFETVRGEVDTEIETRIETGSPAKEIVDLAGKGGFDAVVIGSHGRTGATRVLLGSVAEAVARRSPVPVTIVR</sequence>
<comment type="caution">
    <text evidence="3">The sequence shown here is derived from an EMBL/GenBank/DDBJ whole genome shotgun (WGS) entry which is preliminary data.</text>
</comment>
<dbReference type="Pfam" id="PF00582">
    <property type="entry name" value="Usp"/>
    <property type="match status" value="1"/>
</dbReference>
<dbReference type="Gene3D" id="3.40.50.620">
    <property type="entry name" value="HUPs"/>
    <property type="match status" value="1"/>
</dbReference>
<evidence type="ECO:0000313" key="3">
    <source>
        <dbReference type="EMBL" id="KYH27187.1"/>
    </source>
</evidence>
<feature type="domain" description="UspA" evidence="2">
    <location>
        <begin position="5"/>
        <end position="139"/>
    </location>
</feature>
<dbReference type="PATRIC" id="fig|1008153.3.peg.641"/>
<organism evidence="3 4">
    <name type="scientific">Halalkalicoccus paucihalophilus</name>
    <dbReference type="NCBI Taxonomy" id="1008153"/>
    <lineage>
        <taxon>Archaea</taxon>
        <taxon>Methanobacteriati</taxon>
        <taxon>Methanobacteriota</taxon>
        <taxon>Stenosarchaea group</taxon>
        <taxon>Halobacteria</taxon>
        <taxon>Halobacteriales</taxon>
        <taxon>Halococcaceae</taxon>
        <taxon>Halalkalicoccus</taxon>
    </lineage>
</organism>
<dbReference type="EMBL" id="LTAZ01000002">
    <property type="protein sequence ID" value="KYH27187.1"/>
    <property type="molecule type" value="Genomic_DNA"/>
</dbReference>
<dbReference type="InterPro" id="IPR006016">
    <property type="entry name" value="UspA"/>
</dbReference>
<gene>
    <name evidence="3" type="ORF">HAPAU_06390</name>
</gene>
<evidence type="ECO:0000313" key="4">
    <source>
        <dbReference type="Proteomes" id="UP000075321"/>
    </source>
</evidence>
<evidence type="ECO:0000259" key="2">
    <source>
        <dbReference type="Pfam" id="PF00582"/>
    </source>
</evidence>
<dbReference type="SUPFAM" id="SSF52402">
    <property type="entry name" value="Adenine nucleotide alpha hydrolases-like"/>
    <property type="match status" value="1"/>
</dbReference>
<dbReference type="Proteomes" id="UP000075321">
    <property type="component" value="Unassembled WGS sequence"/>
</dbReference>
<dbReference type="PANTHER" id="PTHR46268:SF24">
    <property type="entry name" value="UNIVERSAL STRESS PROTEIN"/>
    <property type="match status" value="1"/>
</dbReference>
<accession>A0A151AIF3</accession>
<dbReference type="InterPro" id="IPR014729">
    <property type="entry name" value="Rossmann-like_a/b/a_fold"/>
</dbReference>
<dbReference type="RefSeq" id="WP_066379453.1">
    <property type="nucleotide sequence ID" value="NZ_LTAZ01000002.1"/>
</dbReference>
<name>A0A151AIF3_9EURY</name>
<comment type="similarity">
    <text evidence="1">Belongs to the universal stress protein A family.</text>
</comment>
<reference evidence="3 4" key="1">
    <citation type="submission" date="2016-02" db="EMBL/GenBank/DDBJ databases">
        <title>Genome sequence of Halalkalicoccus paucihalophilus DSM 24557.</title>
        <authorList>
            <person name="Poehlein A."/>
            <person name="Daniel R."/>
        </authorList>
    </citation>
    <scope>NUCLEOTIDE SEQUENCE [LARGE SCALE GENOMIC DNA]</scope>
    <source>
        <strain evidence="3 4">DSM 24557</strain>
    </source>
</reference>
<protein>
    <submittedName>
        <fullName evidence="3">Universal stress protein</fullName>
    </submittedName>
</protein>